<feature type="compositionally biased region" description="Low complexity" evidence="1">
    <location>
        <begin position="32"/>
        <end position="58"/>
    </location>
</feature>
<dbReference type="Proteomes" id="UP001230426">
    <property type="component" value="Unassembled WGS sequence"/>
</dbReference>
<comment type="caution">
    <text evidence="2">The sequence shown here is derived from an EMBL/GenBank/DDBJ whole genome shotgun (WGS) entry which is preliminary data.</text>
</comment>
<accession>A0ABT9RHQ6</accession>
<dbReference type="InterPro" id="IPR027417">
    <property type="entry name" value="P-loop_NTPase"/>
</dbReference>
<reference evidence="2 3" key="1">
    <citation type="submission" date="2023-07" db="EMBL/GenBank/DDBJ databases">
        <title>Sequencing the genomes of 1000 actinobacteria strains.</title>
        <authorList>
            <person name="Klenk H.-P."/>
        </authorList>
    </citation>
    <scope>NUCLEOTIDE SEQUENCE [LARGE SCALE GENOMIC DNA]</scope>
    <source>
        <strain evidence="2 3">DSM 44109</strain>
    </source>
</reference>
<dbReference type="EMBL" id="JAUSRB010000002">
    <property type="protein sequence ID" value="MDP9868816.1"/>
    <property type="molecule type" value="Genomic_DNA"/>
</dbReference>
<sequence>MAALGLYGGTNTPDEHAGEAARLGGDGPYRMRASSSCARRTRSCSSPTRRSSSSSARTASVSARASAVAALSSVICSAAVARCWRVSVSRSVSWCVRSRSAPNWVSASSRRACCLATTEAQFRLSIPSSHTAYDDLLNEFERDLRAQSPKAWADLETDDPTATVPVPFWSWTARQDRVMQILHPCASDDDFKFTWPLIDDVLDLCTVTVTSTSTSTQTSPPCPPIAMIPAFATARRRVYLTAALSDDSILVTDFNASPEDIAQPVTPGSTADLGDRMILAPIALNPSLYPKAVRVPARQYADGDRDGDGTPDAKPVNVVVLVPSNRAAAPWRSHAAHVWRAGELQDGVAALKDGHVELVVLVNKYDGIDLPKEACELLILDGVPRPMDATECREAAVLSGSSTILARQLQRIEQGMGRGVRDSEDHCAVLLLGAHQSIALHDPKQYDTTGLVRQEAVALRQAFDLAATGRRSDAADRLKKVIPTITDPAVHGWLTEQRAAYFHHVDAAAAQQRPAAAQAQAAAEFLASKYTDGTTLVLAIKALIEDVVWGDEDRTEDAERAWQRLGQHLGLDSTRPEK</sequence>
<dbReference type="Gene3D" id="3.40.50.300">
    <property type="entry name" value="P-loop containing nucleotide triphosphate hydrolases"/>
    <property type="match status" value="1"/>
</dbReference>
<name>A0ABT9RHQ6_9ACTN</name>
<evidence type="ECO:0000313" key="2">
    <source>
        <dbReference type="EMBL" id="MDP9868816.1"/>
    </source>
</evidence>
<feature type="region of interest" description="Disordered" evidence="1">
    <location>
        <begin position="15"/>
        <end position="58"/>
    </location>
</feature>
<organism evidence="2 3">
    <name type="scientific">Streptosporangium brasiliense</name>
    <dbReference type="NCBI Taxonomy" id="47480"/>
    <lineage>
        <taxon>Bacteria</taxon>
        <taxon>Bacillati</taxon>
        <taxon>Actinomycetota</taxon>
        <taxon>Actinomycetes</taxon>
        <taxon>Streptosporangiales</taxon>
        <taxon>Streptosporangiaceae</taxon>
        <taxon>Streptosporangium</taxon>
    </lineage>
</organism>
<gene>
    <name evidence="2" type="ORF">J2S55_008082</name>
</gene>
<evidence type="ECO:0000256" key="1">
    <source>
        <dbReference type="SAM" id="MobiDB-lite"/>
    </source>
</evidence>
<dbReference type="Pfam" id="PF19758">
    <property type="entry name" value="DUF6245"/>
    <property type="match status" value="1"/>
</dbReference>
<evidence type="ECO:0008006" key="4">
    <source>
        <dbReference type="Google" id="ProtNLM"/>
    </source>
</evidence>
<protein>
    <recommendedName>
        <fullName evidence="4">ATP-dependent helicase C-terminal domain-containing protein</fullName>
    </recommendedName>
</protein>
<keyword evidence="3" id="KW-1185">Reference proteome</keyword>
<dbReference type="InterPro" id="IPR046212">
    <property type="entry name" value="DUF6245"/>
</dbReference>
<dbReference type="RefSeq" id="WP_306872077.1">
    <property type="nucleotide sequence ID" value="NZ_JAUSRB010000002.1"/>
</dbReference>
<proteinExistence type="predicted"/>
<evidence type="ECO:0000313" key="3">
    <source>
        <dbReference type="Proteomes" id="UP001230426"/>
    </source>
</evidence>